<evidence type="ECO:0000256" key="3">
    <source>
        <dbReference type="ARBA" id="ARBA00022801"/>
    </source>
</evidence>
<evidence type="ECO:0000313" key="8">
    <source>
        <dbReference type="EMBL" id="KAL2823307.1"/>
    </source>
</evidence>
<evidence type="ECO:0000256" key="4">
    <source>
        <dbReference type="ARBA" id="ARBA00022807"/>
    </source>
</evidence>
<feature type="region of interest" description="Disordered" evidence="5">
    <location>
        <begin position="380"/>
        <end position="399"/>
    </location>
</feature>
<feature type="compositionally biased region" description="Polar residues" evidence="5">
    <location>
        <begin position="250"/>
        <end position="264"/>
    </location>
</feature>
<comment type="caution">
    <text evidence="8">The sequence shown here is derived from an EMBL/GenBank/DDBJ whole genome shotgun (WGS) entry which is preliminary data.</text>
</comment>
<feature type="domain" description="Ubiquitin-like protease family profile" evidence="7">
    <location>
        <begin position="854"/>
        <end position="1024"/>
    </location>
</feature>
<dbReference type="PANTHER" id="PTHR12606:SF141">
    <property type="entry name" value="GH15225P-RELATED"/>
    <property type="match status" value="1"/>
</dbReference>
<evidence type="ECO:0000259" key="7">
    <source>
        <dbReference type="PROSITE" id="PS50600"/>
    </source>
</evidence>
<dbReference type="SUPFAM" id="SSF54001">
    <property type="entry name" value="Cysteine proteinases"/>
    <property type="match status" value="1"/>
</dbReference>
<sequence length="1069" mass="119487">MASNSDLLFYFIVIVLLFVLSFPLVFPSSLLSRHLKLSQIPILPRIFFRILDRIQYRDNRIMENPTFQNLEVEDVIMLDASLLSSNESPLGSQRMAFDPMDISTPPQDHIPQNPTLQTSQPAADQTSLPWLGPSILQTSRRAPMKLPLNVLLRPQRHFRFSPNSKPKPPINAPVYHHGDEPRKPSWYRAYKPTAMTTHVGLLNYSSNYSSSMGLGSFQKPVQIASAKTSRGSSFSSLDTQKSTEDGKANSFDSITSASTVQSSLPRKRSVDDSVQNEWSQLATADAPSEPSPKYRRVSEDGFSVPSGNSETSNAEQPPTLAQPESSFPSSSQSALTPITASTPVRSLDTTNPETPVSSGHDIQRNNLRADNHIPGCWPITPGSTPYKTPCSPYPRPDVDMQTEEASMSNALPFSQSNNSHELNPSNVATGEINSSIDTVQDGQPLPSTQTTSWYDSLQGMAQTVANVCKGALAMAGSFRERALVLIRHRHSQVRGSSPVARYSPVRVNLRTLPLEQRQRVKANQWRKDRGHPIIKDYPFPKLSFDSPQVSPIPDNIERSVEPLIPGITATRTTLHRTQPKGTMNHRISKPNQSRHGRSTSGVRKASRLDSLSPQLKNRMLLHPTGRVRDRERGRRELALREALRTGNFDAFNDIIHPSASVSTQEASQAKGIEGTISLKPKHRVRFQEPLVTEYILDTRSPVVTELAPHLRPPQKIAHPATVGEALVEQKKNIPPESITPLESIPEVAINEDLEPEKPSGDPWLQLPEFPLGRPVSAVSLFYPTPRPLPPGRTESIYADEWRKIEKAQKINESPTRIRPEGAAVRPLSPKWETRLEEQMRLPDHRNIATTLSGDPLTKKDLATCFTPRTWLNDEVINSYLVLIIDYLRRTHGNAGRHDKPRFHAFNSFFFSNLRDKGYESVRRWATRAKIGGEALLNVDTVFIPVHNCLHWTLIVVKPSQRTIEHFDSIDPLSPRHVGIVKNWLRDELDDLYVDDEWTVLPSDSPKQDNGTDCGVFLLSTAKAVAIGIEPLCYGARDIRMLRRKIVAELMHGRLEGEFNPADANGEVLL</sequence>
<proteinExistence type="inferred from homology"/>
<dbReference type="Proteomes" id="UP001610335">
    <property type="component" value="Unassembled WGS sequence"/>
</dbReference>
<feature type="compositionally biased region" description="Polar residues" evidence="5">
    <location>
        <begin position="334"/>
        <end position="357"/>
    </location>
</feature>
<dbReference type="EMBL" id="JBFXLS010000054">
    <property type="protein sequence ID" value="KAL2823307.1"/>
    <property type="molecule type" value="Genomic_DNA"/>
</dbReference>
<gene>
    <name evidence="8" type="ORF">BDW59DRAFT_148955</name>
</gene>
<dbReference type="InterPro" id="IPR038765">
    <property type="entry name" value="Papain-like_cys_pep_sf"/>
</dbReference>
<keyword evidence="4" id="KW-0788">Thiol protease</keyword>
<feature type="region of interest" description="Disordered" evidence="5">
    <location>
        <begin position="159"/>
        <end position="181"/>
    </location>
</feature>
<reference evidence="8 9" key="1">
    <citation type="submission" date="2024-07" db="EMBL/GenBank/DDBJ databases">
        <title>Section-level genome sequencing and comparative genomics of Aspergillus sections Usti and Cavernicolus.</title>
        <authorList>
            <consortium name="Lawrence Berkeley National Laboratory"/>
            <person name="Nybo J.L."/>
            <person name="Vesth T.C."/>
            <person name="Theobald S."/>
            <person name="Frisvad J.C."/>
            <person name="Larsen T.O."/>
            <person name="Kjaerboelling I."/>
            <person name="Rothschild-Mancinelli K."/>
            <person name="Lyhne E.K."/>
            <person name="Kogle M.E."/>
            <person name="Barry K."/>
            <person name="Clum A."/>
            <person name="Na H."/>
            <person name="Ledsgaard L."/>
            <person name="Lin J."/>
            <person name="Lipzen A."/>
            <person name="Kuo A."/>
            <person name="Riley R."/>
            <person name="Mondo S."/>
            <person name="LaButti K."/>
            <person name="Haridas S."/>
            <person name="Pangalinan J."/>
            <person name="Salamov A.A."/>
            <person name="Simmons B.A."/>
            <person name="Magnuson J.K."/>
            <person name="Chen J."/>
            <person name="Drula E."/>
            <person name="Henrissat B."/>
            <person name="Wiebenga A."/>
            <person name="Lubbers R.J."/>
            <person name="Gomes A.C."/>
            <person name="Makela M.R."/>
            <person name="Stajich J."/>
            <person name="Grigoriev I.V."/>
            <person name="Mortensen U.H."/>
            <person name="De vries R.P."/>
            <person name="Baker S.E."/>
            <person name="Andersen M.R."/>
        </authorList>
    </citation>
    <scope>NUCLEOTIDE SEQUENCE [LARGE SCALE GENOMIC DNA]</scope>
    <source>
        <strain evidence="8 9">CBS 600.67</strain>
    </source>
</reference>
<evidence type="ECO:0000256" key="1">
    <source>
        <dbReference type="ARBA" id="ARBA00005234"/>
    </source>
</evidence>
<keyword evidence="6" id="KW-1133">Transmembrane helix</keyword>
<comment type="similarity">
    <text evidence="1">Belongs to the peptidase C48 family.</text>
</comment>
<feature type="compositionally biased region" description="Polar residues" evidence="5">
    <location>
        <begin position="272"/>
        <end position="282"/>
    </location>
</feature>
<feature type="region of interest" description="Disordered" evidence="5">
    <location>
        <begin position="578"/>
        <end position="611"/>
    </location>
</feature>
<organism evidence="8 9">
    <name type="scientific">Aspergillus cavernicola</name>
    <dbReference type="NCBI Taxonomy" id="176166"/>
    <lineage>
        <taxon>Eukaryota</taxon>
        <taxon>Fungi</taxon>
        <taxon>Dikarya</taxon>
        <taxon>Ascomycota</taxon>
        <taxon>Pezizomycotina</taxon>
        <taxon>Eurotiomycetes</taxon>
        <taxon>Eurotiomycetidae</taxon>
        <taxon>Eurotiales</taxon>
        <taxon>Aspergillaceae</taxon>
        <taxon>Aspergillus</taxon>
        <taxon>Aspergillus subgen. Nidulantes</taxon>
    </lineage>
</organism>
<keyword evidence="9" id="KW-1185">Reference proteome</keyword>
<protein>
    <recommendedName>
        <fullName evidence="7">Ubiquitin-like protease family profile domain-containing protein</fullName>
    </recommendedName>
</protein>
<evidence type="ECO:0000256" key="5">
    <source>
        <dbReference type="SAM" id="MobiDB-lite"/>
    </source>
</evidence>
<dbReference type="PANTHER" id="PTHR12606">
    <property type="entry name" value="SENTRIN/SUMO-SPECIFIC PROTEASE"/>
    <property type="match status" value="1"/>
</dbReference>
<keyword evidence="2" id="KW-0645">Protease</keyword>
<feature type="region of interest" description="Disordered" evidence="5">
    <location>
        <begin position="227"/>
        <end position="363"/>
    </location>
</feature>
<name>A0ABR4I6N6_9EURO</name>
<keyword evidence="6" id="KW-0812">Transmembrane</keyword>
<dbReference type="PROSITE" id="PS50600">
    <property type="entry name" value="ULP_PROTEASE"/>
    <property type="match status" value="1"/>
</dbReference>
<feature type="compositionally biased region" description="Polar residues" evidence="5">
    <location>
        <begin position="227"/>
        <end position="240"/>
    </location>
</feature>
<dbReference type="Gene3D" id="3.40.395.10">
    <property type="entry name" value="Adenoviral Proteinase, Chain A"/>
    <property type="match status" value="1"/>
</dbReference>
<keyword evidence="6" id="KW-0472">Membrane</keyword>
<feature type="compositionally biased region" description="Basic residues" evidence="5">
    <location>
        <begin position="586"/>
        <end position="597"/>
    </location>
</feature>
<keyword evidence="3" id="KW-0378">Hydrolase</keyword>
<feature type="transmembrane region" description="Helical" evidence="6">
    <location>
        <begin position="7"/>
        <end position="26"/>
    </location>
</feature>
<evidence type="ECO:0000256" key="6">
    <source>
        <dbReference type="SAM" id="Phobius"/>
    </source>
</evidence>
<evidence type="ECO:0000256" key="2">
    <source>
        <dbReference type="ARBA" id="ARBA00022670"/>
    </source>
</evidence>
<feature type="compositionally biased region" description="Polar residues" evidence="5">
    <location>
        <begin position="305"/>
        <end position="316"/>
    </location>
</feature>
<dbReference type="InterPro" id="IPR003653">
    <property type="entry name" value="Peptidase_C48_C"/>
</dbReference>
<accession>A0ABR4I6N6</accession>
<dbReference type="Pfam" id="PF02902">
    <property type="entry name" value="Peptidase_C48"/>
    <property type="match status" value="1"/>
</dbReference>
<evidence type="ECO:0000313" key="9">
    <source>
        <dbReference type="Proteomes" id="UP001610335"/>
    </source>
</evidence>
<feature type="compositionally biased region" description="Low complexity" evidence="5">
    <location>
        <begin position="322"/>
        <end position="333"/>
    </location>
</feature>